<keyword evidence="2" id="KW-0472">Membrane</keyword>
<protein>
    <recommendedName>
        <fullName evidence="5">Collagen triple helix repeat-containing protein</fullName>
    </recommendedName>
</protein>
<feature type="region of interest" description="Disordered" evidence="1">
    <location>
        <begin position="39"/>
        <end position="67"/>
    </location>
</feature>
<evidence type="ECO:0008006" key="5">
    <source>
        <dbReference type="Google" id="ProtNLM"/>
    </source>
</evidence>
<dbReference type="AlphaFoldDB" id="A0A1M5ADK6"/>
<dbReference type="Gene3D" id="1.20.5.320">
    <property type="entry name" value="6-Phosphogluconate Dehydrogenase, domain 3"/>
    <property type="match status" value="1"/>
</dbReference>
<dbReference type="RefSeq" id="WP_073061883.1">
    <property type="nucleotide sequence ID" value="NZ_FQUS01000007.1"/>
</dbReference>
<reference evidence="3 4" key="1">
    <citation type="submission" date="2016-11" db="EMBL/GenBank/DDBJ databases">
        <authorList>
            <person name="Jaros S."/>
            <person name="Januszkiewicz K."/>
            <person name="Wedrychowicz H."/>
        </authorList>
    </citation>
    <scope>NUCLEOTIDE SEQUENCE [LARGE SCALE GENOMIC DNA]</scope>
    <source>
        <strain evidence="3 4">DSM 21986</strain>
    </source>
</reference>
<dbReference type="Proteomes" id="UP000184041">
    <property type="component" value="Unassembled WGS sequence"/>
</dbReference>
<gene>
    <name evidence="3" type="ORF">SAMN05443144_10729</name>
</gene>
<evidence type="ECO:0000313" key="4">
    <source>
        <dbReference type="Proteomes" id="UP000184041"/>
    </source>
</evidence>
<proteinExistence type="predicted"/>
<feature type="transmembrane region" description="Helical" evidence="2">
    <location>
        <begin position="15"/>
        <end position="36"/>
    </location>
</feature>
<feature type="compositionally biased region" description="Low complexity" evidence="1">
    <location>
        <begin position="125"/>
        <end position="135"/>
    </location>
</feature>
<keyword evidence="4" id="KW-1185">Reference proteome</keyword>
<name>A0A1M5ADK6_9BACT</name>
<feature type="region of interest" description="Disordered" evidence="1">
    <location>
        <begin position="110"/>
        <end position="141"/>
    </location>
</feature>
<organism evidence="3 4">
    <name type="scientific">Fodinibius roseus</name>
    <dbReference type="NCBI Taxonomy" id="1194090"/>
    <lineage>
        <taxon>Bacteria</taxon>
        <taxon>Pseudomonadati</taxon>
        <taxon>Balneolota</taxon>
        <taxon>Balneolia</taxon>
        <taxon>Balneolales</taxon>
        <taxon>Balneolaceae</taxon>
        <taxon>Fodinibius</taxon>
    </lineage>
</organism>
<evidence type="ECO:0000313" key="3">
    <source>
        <dbReference type="EMBL" id="SHF28166.1"/>
    </source>
</evidence>
<keyword evidence="2" id="KW-1133">Transmembrane helix</keyword>
<dbReference type="EMBL" id="FQUS01000007">
    <property type="protein sequence ID" value="SHF28166.1"/>
    <property type="molecule type" value="Genomic_DNA"/>
</dbReference>
<evidence type="ECO:0000256" key="2">
    <source>
        <dbReference type="SAM" id="Phobius"/>
    </source>
</evidence>
<dbReference type="STRING" id="1194090.SAMN05443144_10729"/>
<dbReference type="OrthoDB" id="8457242at2"/>
<keyword evidence="2" id="KW-0812">Transmembrane</keyword>
<evidence type="ECO:0000256" key="1">
    <source>
        <dbReference type="SAM" id="MobiDB-lite"/>
    </source>
</evidence>
<sequence>MNPTTNTKNKHGNTIYRISYLLLSFMLVLGLGLMGCEGPQGPQGERGQQGEQGPEGPVGPAGEDGSVMYADEGAPSEEIGAVGDYYLNQNTGELYGPKDEDGWGNPIIVLMGEDGQDGADGQDGQDGSQIHSGSGAPDGSLGAVGDFYLDKSSYELYGPKTGDGWESPINLKGANGNANVTLYIFSSHDFTTGEAEMDIDVTRTEMEESEWRVYLVTTFINPTYYHMPGYGSGQNTLYQIFHYYFGSSVGARFVISVADGPGETYDEIHIIRTAANNVNDQTSASSLVPQELDYSDYHAVLEHYGLENVRRTFLEQ</sequence>
<feature type="compositionally biased region" description="Low complexity" evidence="1">
    <location>
        <begin position="39"/>
        <end position="65"/>
    </location>
</feature>
<accession>A0A1M5ADK6</accession>